<dbReference type="HAMAP" id="MF_00171">
    <property type="entry name" value="TruA"/>
    <property type="match status" value="1"/>
</dbReference>
<evidence type="ECO:0000256" key="7">
    <source>
        <dbReference type="RuleBase" id="RU003792"/>
    </source>
</evidence>
<dbReference type="GO" id="GO:0031119">
    <property type="term" value="P:tRNA pseudouridine synthesis"/>
    <property type="evidence" value="ECO:0007669"/>
    <property type="project" value="UniProtKB-UniRule"/>
</dbReference>
<dbReference type="Pfam" id="PF01416">
    <property type="entry name" value="PseudoU_synth_1"/>
    <property type="match status" value="2"/>
</dbReference>
<dbReference type="PIRSF" id="PIRSF001430">
    <property type="entry name" value="tRNA_psdUrid_synth"/>
    <property type="match status" value="1"/>
</dbReference>
<proteinExistence type="inferred from homology"/>
<dbReference type="Proteomes" id="UP000253307">
    <property type="component" value="Unassembled WGS sequence"/>
</dbReference>
<dbReference type="Gene3D" id="3.30.70.580">
    <property type="entry name" value="Pseudouridine synthase I, catalytic domain, N-terminal subdomain"/>
    <property type="match status" value="1"/>
</dbReference>
<name>A0A368C1E0_9GAMM</name>
<dbReference type="InterPro" id="IPR020094">
    <property type="entry name" value="TruA/RsuA/RluB/E/F_N"/>
</dbReference>
<feature type="domain" description="Pseudouridine synthase I TruA alpha/beta" evidence="8">
    <location>
        <begin position="151"/>
        <end position="247"/>
    </location>
</feature>
<comment type="function">
    <text evidence="4">Formation of pseudouridine at positions 38, 39 and 40 in the anticodon stem and loop of transfer RNAs.</text>
</comment>
<dbReference type="EC" id="5.4.99.12" evidence="4"/>
<evidence type="ECO:0000256" key="6">
    <source>
        <dbReference type="PIRSR" id="PIRSR001430-2"/>
    </source>
</evidence>
<comment type="catalytic activity">
    <reaction evidence="4 7">
        <text>uridine(38/39/40) in tRNA = pseudouridine(38/39/40) in tRNA</text>
        <dbReference type="Rhea" id="RHEA:22376"/>
        <dbReference type="Rhea" id="RHEA-COMP:10085"/>
        <dbReference type="Rhea" id="RHEA-COMP:10087"/>
        <dbReference type="ChEBI" id="CHEBI:65314"/>
        <dbReference type="ChEBI" id="CHEBI:65315"/>
        <dbReference type="EC" id="5.4.99.12"/>
    </reaction>
</comment>
<sequence>MRALTRFVGICQYDGTLFSGFQFQKNARSVQDELEKALKSFTNLSSRVNCAGRTDKGVHALSQIFDFSVEDPSRNINWIAAFNSSLPDDLVVTHVEEVDSNFHARFSAYERSYVYLIKVGEIRSTFLRNYVYHVSKPLDLKLLSKELVGIIGTHDFSAFRSSQCSAKDPVKTISKASFEERDNLICIEFSANAFLHNMIRILIGTLVEISTNADSEYTITDIISSKDRALAGKTAPANGLYFLGAKYKDIQNTNIHFKKFFDSL</sequence>
<evidence type="ECO:0000313" key="10">
    <source>
        <dbReference type="Proteomes" id="UP000253307"/>
    </source>
</evidence>
<dbReference type="AlphaFoldDB" id="A0A368C1E0"/>
<evidence type="ECO:0000256" key="3">
    <source>
        <dbReference type="ARBA" id="ARBA00023235"/>
    </source>
</evidence>
<evidence type="ECO:0000256" key="5">
    <source>
        <dbReference type="PIRSR" id="PIRSR001430-1"/>
    </source>
</evidence>
<dbReference type="GO" id="GO:0160147">
    <property type="term" value="F:tRNA pseudouridine(38-40) synthase activity"/>
    <property type="evidence" value="ECO:0007669"/>
    <property type="project" value="UniProtKB-EC"/>
</dbReference>
<feature type="domain" description="Pseudouridine synthase I TruA alpha/beta" evidence="8">
    <location>
        <begin position="12"/>
        <end position="106"/>
    </location>
</feature>
<dbReference type="PANTHER" id="PTHR11142:SF0">
    <property type="entry name" value="TRNA PSEUDOURIDINE SYNTHASE-LIKE 1"/>
    <property type="match status" value="1"/>
</dbReference>
<evidence type="ECO:0000256" key="4">
    <source>
        <dbReference type="HAMAP-Rule" id="MF_00171"/>
    </source>
</evidence>
<dbReference type="PANTHER" id="PTHR11142">
    <property type="entry name" value="PSEUDOURIDYLATE SYNTHASE"/>
    <property type="match status" value="1"/>
</dbReference>
<dbReference type="FunFam" id="3.30.70.580:FF:000001">
    <property type="entry name" value="tRNA pseudouridine synthase A"/>
    <property type="match status" value="1"/>
</dbReference>
<accession>A0A368C1E0</accession>
<dbReference type="Gene3D" id="3.30.70.660">
    <property type="entry name" value="Pseudouridine synthase I, catalytic domain, C-terminal subdomain"/>
    <property type="match status" value="1"/>
</dbReference>
<keyword evidence="3 4" id="KW-0413">Isomerase</keyword>
<organism evidence="9 10">
    <name type="scientific">SAR86 cluster bacterium</name>
    <dbReference type="NCBI Taxonomy" id="2030880"/>
    <lineage>
        <taxon>Bacteria</taxon>
        <taxon>Pseudomonadati</taxon>
        <taxon>Pseudomonadota</taxon>
        <taxon>Gammaproteobacteria</taxon>
        <taxon>SAR86 cluster</taxon>
    </lineage>
</organism>
<feature type="binding site" evidence="4 6">
    <location>
        <position position="113"/>
    </location>
    <ligand>
        <name>substrate</name>
    </ligand>
</feature>
<keyword evidence="2 4" id="KW-0819">tRNA processing</keyword>
<dbReference type="InterPro" id="IPR001406">
    <property type="entry name" value="PsdUridine_synth_TruA"/>
</dbReference>
<comment type="caution">
    <text evidence="4">Lacks conserved residue(s) required for the propagation of feature annotation.</text>
</comment>
<protein>
    <recommendedName>
        <fullName evidence="4">tRNA pseudouridine synthase A</fullName>
        <ecNumber evidence="4">5.4.99.12</ecNumber>
    </recommendedName>
    <alternativeName>
        <fullName evidence="4">tRNA pseudouridine(38-40) synthase</fullName>
    </alternativeName>
    <alternativeName>
        <fullName evidence="4">tRNA pseudouridylate synthase I</fullName>
    </alternativeName>
    <alternativeName>
        <fullName evidence="4">tRNA-uridine isomerase I</fullName>
    </alternativeName>
</protein>
<dbReference type="InterPro" id="IPR020103">
    <property type="entry name" value="PsdUridine_synth_cat_dom_sf"/>
</dbReference>
<feature type="active site" description="Nucleophile" evidence="4 5">
    <location>
        <position position="55"/>
    </location>
</feature>
<dbReference type="NCBIfam" id="TIGR00071">
    <property type="entry name" value="hisT_truA"/>
    <property type="match status" value="1"/>
</dbReference>
<reference evidence="9 10" key="1">
    <citation type="journal article" date="2018" name="Microbiome">
        <title>Fine metagenomic profile of the Mediterranean stratified and mixed water columns revealed by assembly and recruitment.</title>
        <authorList>
            <person name="Haro-Moreno J.M."/>
            <person name="Lopez-Perez M."/>
            <person name="De La Torre J.R."/>
            <person name="Picazo A."/>
            <person name="Camacho A."/>
            <person name="Rodriguez-Valera F."/>
        </authorList>
    </citation>
    <scope>NUCLEOTIDE SEQUENCE [LARGE SCALE GENOMIC DNA]</scope>
    <source>
        <strain evidence="9">MED-G82</strain>
    </source>
</reference>
<dbReference type="CDD" id="cd02570">
    <property type="entry name" value="PseudoU_synth_EcTruA"/>
    <property type="match status" value="1"/>
</dbReference>
<comment type="caution">
    <text evidence="9">The sequence shown here is derived from an EMBL/GenBank/DDBJ whole genome shotgun (WGS) entry which is preliminary data.</text>
</comment>
<evidence type="ECO:0000259" key="8">
    <source>
        <dbReference type="Pfam" id="PF01416"/>
    </source>
</evidence>
<dbReference type="GO" id="GO:0003723">
    <property type="term" value="F:RNA binding"/>
    <property type="evidence" value="ECO:0007669"/>
    <property type="project" value="InterPro"/>
</dbReference>
<evidence type="ECO:0000256" key="1">
    <source>
        <dbReference type="ARBA" id="ARBA00009375"/>
    </source>
</evidence>
<evidence type="ECO:0000256" key="2">
    <source>
        <dbReference type="ARBA" id="ARBA00022694"/>
    </source>
</evidence>
<dbReference type="SUPFAM" id="SSF55120">
    <property type="entry name" value="Pseudouridine synthase"/>
    <property type="match status" value="1"/>
</dbReference>
<evidence type="ECO:0000313" key="9">
    <source>
        <dbReference type="EMBL" id="RCL42882.1"/>
    </source>
</evidence>
<dbReference type="InterPro" id="IPR020095">
    <property type="entry name" value="PsdUridine_synth_TruA_C"/>
</dbReference>
<dbReference type="EMBL" id="QOPE01000001">
    <property type="protein sequence ID" value="RCL42882.1"/>
    <property type="molecule type" value="Genomic_DNA"/>
</dbReference>
<dbReference type="InterPro" id="IPR020097">
    <property type="entry name" value="PsdUridine_synth_TruA_a/b_dom"/>
</dbReference>
<gene>
    <name evidence="4" type="primary">truA</name>
    <name evidence="9" type="ORF">DBW96_00305</name>
</gene>
<comment type="subunit">
    <text evidence="4">Homodimer.</text>
</comment>
<comment type="similarity">
    <text evidence="1 4 7">Belongs to the tRNA pseudouridine synthase TruA family.</text>
</comment>